<dbReference type="Proteomes" id="UP000427281">
    <property type="component" value="Chromosome"/>
</dbReference>
<organism evidence="1 2">
    <name type="scientific">Gimesia benthica</name>
    <dbReference type="NCBI Taxonomy" id="2608982"/>
    <lineage>
        <taxon>Bacteria</taxon>
        <taxon>Pseudomonadati</taxon>
        <taxon>Planctomycetota</taxon>
        <taxon>Planctomycetia</taxon>
        <taxon>Planctomycetales</taxon>
        <taxon>Planctomycetaceae</taxon>
        <taxon>Gimesia</taxon>
    </lineage>
</organism>
<reference evidence="1 2" key="1">
    <citation type="submission" date="2019-09" db="EMBL/GenBank/DDBJ databases">
        <title>Gimesia benthica sp. nov., a novel bacterium isolated from deep-sea water of the Northwest Indian Ocean.</title>
        <authorList>
            <person name="Dai X."/>
        </authorList>
    </citation>
    <scope>NUCLEOTIDE SEQUENCE [LARGE SCALE GENOMIC DNA]</scope>
    <source>
        <strain evidence="1 2">E7</strain>
    </source>
</reference>
<evidence type="ECO:0000313" key="2">
    <source>
        <dbReference type="Proteomes" id="UP000427281"/>
    </source>
</evidence>
<sequence length="98" mass="11203">MHKRIKLQSTIIKMVNQITPGNKNLTGLSRVAIHDWRVRNGRQDHDEVEETLLLLSEQIGALHDRSNPPKDDVIDSKTKLLIEKLKNQVKNKSSEISV</sequence>
<keyword evidence="2" id="KW-1185">Reference proteome</keyword>
<dbReference type="RefSeq" id="WP_155362599.1">
    <property type="nucleotide sequence ID" value="NZ_CP043930.1"/>
</dbReference>
<accession>A0A6I6A7V4</accession>
<dbReference type="EMBL" id="CP043930">
    <property type="protein sequence ID" value="QGQ21445.1"/>
    <property type="molecule type" value="Genomic_DNA"/>
</dbReference>
<dbReference type="KEGG" id="gim:F1728_01485"/>
<gene>
    <name evidence="1" type="ORF">F1728_01485</name>
</gene>
<name>A0A6I6A7V4_9PLAN</name>
<evidence type="ECO:0000313" key="1">
    <source>
        <dbReference type="EMBL" id="QGQ21445.1"/>
    </source>
</evidence>
<dbReference type="AlphaFoldDB" id="A0A6I6A7V4"/>
<proteinExistence type="predicted"/>
<protein>
    <submittedName>
        <fullName evidence="1">Uncharacterized protein</fullName>
    </submittedName>
</protein>